<dbReference type="InterPro" id="IPR036397">
    <property type="entry name" value="RNaseH_sf"/>
</dbReference>
<feature type="compositionally biased region" description="Low complexity" evidence="1">
    <location>
        <begin position="612"/>
        <end position="626"/>
    </location>
</feature>
<keyword evidence="4" id="KW-1185">Reference proteome</keyword>
<comment type="caution">
    <text evidence="3">The sequence shown here is derived from an EMBL/GenBank/DDBJ whole genome shotgun (WGS) entry which is preliminary data.</text>
</comment>
<dbReference type="RefSeq" id="WP_186941538.1">
    <property type="nucleotide sequence ID" value="NZ_JACOGA010000006.1"/>
</dbReference>
<protein>
    <submittedName>
        <fullName evidence="3">Transposase</fullName>
    </submittedName>
</protein>
<organism evidence="3 4">
    <name type="scientific">Undibacterium flavidum</name>
    <dbReference type="NCBI Taxonomy" id="2762297"/>
    <lineage>
        <taxon>Bacteria</taxon>
        <taxon>Pseudomonadati</taxon>
        <taxon>Pseudomonadota</taxon>
        <taxon>Betaproteobacteria</taxon>
        <taxon>Burkholderiales</taxon>
        <taxon>Oxalobacteraceae</taxon>
        <taxon>Undibacterium</taxon>
    </lineage>
</organism>
<sequence>MNTIFKLKPGIFVRHQGERYIVVSLIDLESVLCRKLSSRETTKLLIVELERDSEKASKKRKEKIDLGAVNSEEWSLATKQMAQVKALFEMGRRQKNRDEVEKIAKEFDRSIPTIYRWIAKFEKDSTVRTFLKEERIDKGSSRLVPEVEPIIAEAIKRLLMKREFGTFGDVYLEVKQACLKQNIKAPSVSTIRNRFSQISEKERVSSRQGKKASKQRFMPTLGEFPGAEHPLDVIQIDHTPADIIIVDDVYRKPIGRPSLTIAIDVNSRVLMGFNLWLDAPSVASTGLCLMHALMPKDKWLKDLGIDISWPCYGRPRKIHTDNAKEFRGTVLGRACENYGIDLEQRPRGSPNYGGTVESSFRTFMRRTHTASGTTFSNIKSKFDYDSEGKAIFTLKEFEYWFTVYITKIYHQKKHSGINTTPLARFQEGIGGTDDKPGVGELEIFADPETFRIDFLPFYERTVQRYGVLIDHIYYFDDVLRMRVDEPDPENPKNARKFIFRRDPVDVSVIYFWDPDSKNYREIPYAHLGRPPASLWEVRTIVREQNAKGNSQVDENIIFEGILEMREVERLAAEKKKTARRNQQKRQDHEDKRKKNVTAKKMQLPTAILDYQDNSNSSEDSVSSSDGFLDDDDLILPFEDIVVNRS</sequence>
<evidence type="ECO:0000313" key="3">
    <source>
        <dbReference type="EMBL" id="MBC3873504.1"/>
    </source>
</evidence>
<dbReference type="Proteomes" id="UP000624279">
    <property type="component" value="Unassembled WGS sequence"/>
</dbReference>
<dbReference type="InterPro" id="IPR001584">
    <property type="entry name" value="Integrase_cat-core"/>
</dbReference>
<accession>A0ABR6YBI3</accession>
<dbReference type="Gene3D" id="3.30.420.10">
    <property type="entry name" value="Ribonuclease H-like superfamily/Ribonuclease H"/>
    <property type="match status" value="1"/>
</dbReference>
<dbReference type="PROSITE" id="PS50994">
    <property type="entry name" value="INTEGRASE"/>
    <property type="match status" value="1"/>
</dbReference>
<reference evidence="3 4" key="1">
    <citation type="submission" date="2020-08" db="EMBL/GenBank/DDBJ databases">
        <title>Novel species isolated from subtropical streams in China.</title>
        <authorList>
            <person name="Lu H."/>
        </authorList>
    </citation>
    <scope>NUCLEOTIDE SEQUENCE [LARGE SCALE GENOMIC DNA]</scope>
    <source>
        <strain evidence="3 4">LX15W</strain>
    </source>
</reference>
<gene>
    <name evidence="3" type="ORF">H8K55_07895</name>
</gene>
<evidence type="ECO:0000313" key="4">
    <source>
        <dbReference type="Proteomes" id="UP000624279"/>
    </source>
</evidence>
<evidence type="ECO:0000259" key="2">
    <source>
        <dbReference type="PROSITE" id="PS50994"/>
    </source>
</evidence>
<name>A0ABR6YBI3_9BURK</name>
<proteinExistence type="predicted"/>
<feature type="region of interest" description="Disordered" evidence="1">
    <location>
        <begin position="573"/>
        <end position="628"/>
    </location>
</feature>
<dbReference type="PANTHER" id="PTHR35004">
    <property type="entry name" value="TRANSPOSASE RV3428C-RELATED"/>
    <property type="match status" value="1"/>
</dbReference>
<evidence type="ECO:0000256" key="1">
    <source>
        <dbReference type="SAM" id="MobiDB-lite"/>
    </source>
</evidence>
<dbReference type="EMBL" id="JACOGA010000006">
    <property type="protein sequence ID" value="MBC3873504.1"/>
    <property type="molecule type" value="Genomic_DNA"/>
</dbReference>
<dbReference type="PANTHER" id="PTHR35004:SF6">
    <property type="entry name" value="TRANSPOSASE"/>
    <property type="match status" value="1"/>
</dbReference>
<dbReference type="SUPFAM" id="SSF53098">
    <property type="entry name" value="Ribonuclease H-like"/>
    <property type="match status" value="1"/>
</dbReference>
<dbReference type="Pfam" id="PF09299">
    <property type="entry name" value="Mu-transpos_C"/>
    <property type="match status" value="1"/>
</dbReference>
<feature type="domain" description="Integrase catalytic" evidence="2">
    <location>
        <begin position="226"/>
        <end position="429"/>
    </location>
</feature>
<dbReference type="InterPro" id="IPR015378">
    <property type="entry name" value="Transposase-like_Mu_C"/>
</dbReference>
<dbReference type="InterPro" id="IPR012337">
    <property type="entry name" value="RNaseH-like_sf"/>
</dbReference>